<gene>
    <name evidence="2" type="ORF">PHPALM_14831</name>
</gene>
<reference evidence="2 3" key="1">
    <citation type="journal article" date="2017" name="Genome Biol. Evol.">
        <title>Phytophthora megakarya and P. palmivora, closely related causal agents of cacao black pod rot, underwent increases in genome sizes and gene numbers by different mechanisms.</title>
        <authorList>
            <person name="Ali S.S."/>
            <person name="Shao J."/>
            <person name="Lary D.J."/>
            <person name="Kronmiller B."/>
            <person name="Shen D."/>
            <person name="Strem M.D."/>
            <person name="Amoako-Attah I."/>
            <person name="Akrofi A.Y."/>
            <person name="Begoude B.A."/>
            <person name="Ten Hoopen G.M."/>
            <person name="Coulibaly K."/>
            <person name="Kebe B.I."/>
            <person name="Melnick R.L."/>
            <person name="Guiltinan M.J."/>
            <person name="Tyler B.M."/>
            <person name="Meinhardt L.W."/>
            <person name="Bailey B.A."/>
        </authorList>
    </citation>
    <scope>NUCLEOTIDE SEQUENCE [LARGE SCALE GENOMIC DNA]</scope>
    <source>
        <strain evidence="3">sbr112.9</strain>
    </source>
</reference>
<accession>A0A2P4XTS6</accession>
<dbReference type="OrthoDB" id="112166at2759"/>
<feature type="region of interest" description="Disordered" evidence="1">
    <location>
        <begin position="185"/>
        <end position="219"/>
    </location>
</feature>
<protein>
    <submittedName>
        <fullName evidence="2">Uncharacterized protein</fullName>
    </submittedName>
</protein>
<name>A0A2P4XTS6_9STRA</name>
<dbReference type="AlphaFoldDB" id="A0A2P4XTS6"/>
<dbReference type="Proteomes" id="UP000237271">
    <property type="component" value="Unassembled WGS sequence"/>
</dbReference>
<evidence type="ECO:0000256" key="1">
    <source>
        <dbReference type="SAM" id="MobiDB-lite"/>
    </source>
</evidence>
<evidence type="ECO:0000313" key="2">
    <source>
        <dbReference type="EMBL" id="POM68942.1"/>
    </source>
</evidence>
<evidence type="ECO:0000313" key="3">
    <source>
        <dbReference type="Proteomes" id="UP000237271"/>
    </source>
</evidence>
<dbReference type="EMBL" id="NCKW01007993">
    <property type="protein sequence ID" value="POM68942.1"/>
    <property type="molecule type" value="Genomic_DNA"/>
</dbReference>
<proteinExistence type="predicted"/>
<comment type="caution">
    <text evidence="2">The sequence shown here is derived from an EMBL/GenBank/DDBJ whole genome shotgun (WGS) entry which is preliminary data.</text>
</comment>
<sequence length="334" mass="37438">MSTTNKGFNYIFNTSKEDHMVSKILNGHDTSTNVAIQDLRWFDSQTRSTISSFQQHLFSTCHDLQAAQHNVNQAVLDVLTSTVIRHYPLLKRPNAESPVIKRFEACTTEAGCSLVELLAWSAHLANPELPCEDCKSSSAHQTYEQSLTQNTEQMVIDHQGDVINNFIEHVKLQDARMDALEAKMNGPTQGTHKRQKSETSQYDSSLEEAAQISSDSPSFDLPPLWRAPVSKQQKSDAKQLVAYMKLFLDDGFTLDTTKASYRDQVLSLGIRAEKSVLMFLEEHNISSRGSGAVLKHLHSLHRAGALNTKIERHEQLLQTPAIQDPAPNILEQTK</sequence>
<organism evidence="2 3">
    <name type="scientific">Phytophthora palmivora</name>
    <dbReference type="NCBI Taxonomy" id="4796"/>
    <lineage>
        <taxon>Eukaryota</taxon>
        <taxon>Sar</taxon>
        <taxon>Stramenopiles</taxon>
        <taxon>Oomycota</taxon>
        <taxon>Peronosporomycetes</taxon>
        <taxon>Peronosporales</taxon>
        <taxon>Peronosporaceae</taxon>
        <taxon>Phytophthora</taxon>
    </lineage>
</organism>
<keyword evidence="3" id="KW-1185">Reference proteome</keyword>